<dbReference type="EMBL" id="LNQE01000772">
    <property type="protein sequence ID" value="KUG25089.1"/>
    <property type="molecule type" value="Genomic_DNA"/>
</dbReference>
<dbReference type="PANTHER" id="PTHR33969">
    <property type="entry name" value="SEGREGATION AND CONDENSATION PROTEIN A"/>
    <property type="match status" value="1"/>
</dbReference>
<proteinExistence type="inferred from homology"/>
<dbReference type="InterPro" id="IPR003768">
    <property type="entry name" value="ScpA"/>
</dbReference>
<dbReference type="AlphaFoldDB" id="A0A0W8FW66"/>
<dbReference type="Pfam" id="PF02616">
    <property type="entry name" value="SMC_ScpA"/>
    <property type="match status" value="1"/>
</dbReference>
<name>A0A0W8FW66_9ZZZZ</name>
<protein>
    <submittedName>
        <fullName evidence="1">Segregation and condensation protein a</fullName>
    </submittedName>
</protein>
<dbReference type="Gene3D" id="6.10.250.2410">
    <property type="match status" value="1"/>
</dbReference>
<dbReference type="PANTHER" id="PTHR33969:SF2">
    <property type="entry name" value="SEGREGATION AND CONDENSATION PROTEIN A"/>
    <property type="match status" value="1"/>
</dbReference>
<dbReference type="HAMAP" id="MF_01805">
    <property type="entry name" value="ScpA"/>
    <property type="match status" value="1"/>
</dbReference>
<comment type="caution">
    <text evidence="1">The sequence shown here is derived from an EMBL/GenBank/DDBJ whole genome shotgun (WGS) entry which is preliminary data.</text>
</comment>
<reference evidence="1" key="1">
    <citation type="journal article" date="2015" name="Proc. Natl. Acad. Sci. U.S.A.">
        <title>Networks of energetic and metabolic interactions define dynamics in microbial communities.</title>
        <authorList>
            <person name="Embree M."/>
            <person name="Liu J.K."/>
            <person name="Al-Bassam M.M."/>
            <person name="Zengler K."/>
        </authorList>
    </citation>
    <scope>NUCLEOTIDE SEQUENCE</scope>
</reference>
<evidence type="ECO:0000313" key="1">
    <source>
        <dbReference type="EMBL" id="KUG25089.1"/>
    </source>
</evidence>
<sequence length="243" mass="29118">MYKIKLDDFEGPLDLLLFFIRRDELDIYNIPIAYVTKEFMGYLRLMEKLDLEVAGDFILMASTLMQIKVRMLLPKEIDEQGEEVDPRADLVKALLEYKRYKEVSEEFSFLEANQRKIYFRNYFRHDEKEAPPEIDILLKNITIYDLIKAFRKALEEKPKEAVHEVKKWNVTIDQQIQYLENKISEKKNVFFFELMKEMNSKIKIIVTFIAMLEMIKMGRLGLRESNQFNNFELYAMEQNGQHL</sequence>
<accession>A0A0W8FW66</accession>
<gene>
    <name evidence="1" type="ORF">ASZ90_005094</name>
</gene>
<organism evidence="1">
    <name type="scientific">hydrocarbon metagenome</name>
    <dbReference type="NCBI Taxonomy" id="938273"/>
    <lineage>
        <taxon>unclassified sequences</taxon>
        <taxon>metagenomes</taxon>
        <taxon>ecological metagenomes</taxon>
    </lineage>
</organism>